<dbReference type="InterPro" id="IPR036457">
    <property type="entry name" value="PPM-type-like_dom_sf"/>
</dbReference>
<dbReference type="InterPro" id="IPR039248">
    <property type="entry name" value="Ptase_RsbX"/>
</dbReference>
<evidence type="ECO:0000259" key="1">
    <source>
        <dbReference type="SMART" id="SM00331"/>
    </source>
</evidence>
<dbReference type="Pfam" id="PF07228">
    <property type="entry name" value="SpoIIE"/>
    <property type="match status" value="1"/>
</dbReference>
<gene>
    <name evidence="2" type="primary">rsbX</name>
    <name evidence="2" type="ORF">MBUL_01483</name>
</gene>
<dbReference type="SUPFAM" id="SSF81606">
    <property type="entry name" value="PP2C-like"/>
    <property type="match status" value="1"/>
</dbReference>
<accession>A0A679J0E0</accession>
<dbReference type="SMART" id="SM00331">
    <property type="entry name" value="PP2C_SIG"/>
    <property type="match status" value="1"/>
</dbReference>
<feature type="domain" description="PPM-type phosphatase" evidence="1">
    <location>
        <begin position="4"/>
        <end position="192"/>
    </location>
</feature>
<name>A0A679J0E0_9HYPH</name>
<organism evidence="2">
    <name type="scientific">Methylobacterium bullatum</name>
    <dbReference type="NCBI Taxonomy" id="570505"/>
    <lineage>
        <taxon>Bacteria</taxon>
        <taxon>Pseudomonadati</taxon>
        <taxon>Pseudomonadota</taxon>
        <taxon>Alphaproteobacteria</taxon>
        <taxon>Hyphomicrobiales</taxon>
        <taxon>Methylobacteriaceae</taxon>
        <taxon>Methylobacterium</taxon>
    </lineage>
</organism>
<dbReference type="EC" id="3.1.3.3" evidence="2"/>
<dbReference type="PANTHER" id="PTHR35801">
    <property type="entry name" value="PHOSPHOSERINE PHOSPHATASE RSBX"/>
    <property type="match status" value="1"/>
</dbReference>
<reference evidence="2" key="1">
    <citation type="submission" date="2019-12" db="EMBL/GenBank/DDBJ databases">
        <authorList>
            <person name="Cremers G."/>
        </authorList>
    </citation>
    <scope>NUCLEOTIDE SEQUENCE</scope>
    <source>
        <strain evidence="2">Mbul1</strain>
    </source>
</reference>
<evidence type="ECO:0000313" key="2">
    <source>
        <dbReference type="EMBL" id="CAA2102040.1"/>
    </source>
</evidence>
<dbReference type="AlphaFoldDB" id="A0A679J0E0"/>
<dbReference type="InterPro" id="IPR001932">
    <property type="entry name" value="PPM-type_phosphatase-like_dom"/>
</dbReference>
<dbReference type="GO" id="GO:0016787">
    <property type="term" value="F:hydrolase activity"/>
    <property type="evidence" value="ECO:0007669"/>
    <property type="project" value="UniProtKB-KW"/>
</dbReference>
<protein>
    <submittedName>
        <fullName evidence="2">Phosphoserine phosphatase RsbX</fullName>
        <ecNumber evidence="2">3.1.3.3</ecNumber>
    </submittedName>
</protein>
<proteinExistence type="predicted"/>
<dbReference type="Gene3D" id="3.60.40.10">
    <property type="entry name" value="PPM-type phosphatase domain"/>
    <property type="match status" value="1"/>
</dbReference>
<keyword evidence="2" id="KW-0378">Hydrolase</keyword>
<dbReference type="PANTHER" id="PTHR35801:SF1">
    <property type="entry name" value="PHOSPHOSERINE PHOSPHATASE RSBX"/>
    <property type="match status" value="1"/>
</dbReference>
<sequence>MREWPRIAAASRVYPGETVCGDQVSWWREGRATLACIADGLGHGPDAHRAAQTLLALVEGQPETDLAQRLVTADRAMRHTRGAAAALVRIDPGTRIVTVAAVGNIQGALFGTRTRRFDGTPGIVGAGLRHLKPLDLPFACEDLLILWTDGLRPVDLGTDPTAPHDDPERLAAQLMASLGRQSDDCAVLCITFGE</sequence>
<dbReference type="EMBL" id="LR743504">
    <property type="protein sequence ID" value="CAA2102040.1"/>
    <property type="molecule type" value="Genomic_DNA"/>
</dbReference>